<proteinExistence type="inferred from homology"/>
<keyword evidence="5" id="KW-1185">Reference proteome</keyword>
<dbReference type="InterPro" id="IPR002491">
    <property type="entry name" value="ABC_transptr_periplasmic_BD"/>
</dbReference>
<dbReference type="InterPro" id="IPR050902">
    <property type="entry name" value="ABC_Transporter_SBP"/>
</dbReference>
<dbReference type="EMBL" id="AP019723">
    <property type="protein sequence ID" value="BBK83713.1"/>
    <property type="molecule type" value="Genomic_DNA"/>
</dbReference>
<name>A0ABM7GWV2_CUTAC</name>
<dbReference type="Pfam" id="PF01497">
    <property type="entry name" value="Peripla_BP_2"/>
    <property type="match status" value="1"/>
</dbReference>
<evidence type="ECO:0000313" key="4">
    <source>
        <dbReference type="EMBL" id="BBK83713.1"/>
    </source>
</evidence>
<organism evidence="4 5">
    <name type="scientific">Cutibacterium acnes subsp. acnes</name>
    <dbReference type="NCBI Taxonomy" id="1734925"/>
    <lineage>
        <taxon>Bacteria</taxon>
        <taxon>Bacillati</taxon>
        <taxon>Actinomycetota</taxon>
        <taxon>Actinomycetes</taxon>
        <taxon>Propionibacteriales</taxon>
        <taxon>Propionibacteriaceae</taxon>
        <taxon>Cutibacterium</taxon>
    </lineage>
</organism>
<dbReference type="SUPFAM" id="SSF53807">
    <property type="entry name" value="Helical backbone' metal receptor"/>
    <property type="match status" value="1"/>
</dbReference>
<evidence type="ECO:0000256" key="1">
    <source>
        <dbReference type="ARBA" id="ARBA00008814"/>
    </source>
</evidence>
<accession>A0ABM7GWV2</accession>
<reference evidence="4 5" key="1">
    <citation type="submission" date="2019-06" db="EMBL/GenBank/DDBJ databases">
        <title>Complete genome sequence of Cutibacterium acnes subsp. acnes NBRC 107605.</title>
        <authorList>
            <person name="Miura T."/>
            <person name="Furukawa M."/>
            <person name="Shimamura M."/>
            <person name="Ohyama Y."/>
            <person name="Yamazoe A."/>
            <person name="Kawasaki H."/>
        </authorList>
    </citation>
    <scope>NUCLEOTIDE SEQUENCE [LARGE SCALE GENOMIC DNA]</scope>
    <source>
        <strain evidence="4 5">NBRC 107605</strain>
    </source>
</reference>
<keyword evidence="2" id="KW-0732">Signal</keyword>
<comment type="similarity">
    <text evidence="1">Belongs to the bacterial solute-binding protein 8 family.</text>
</comment>
<dbReference type="PANTHER" id="PTHR30535:SF7">
    <property type="entry name" value="IRON(III) DICITRATE-BINDING PROTEIN"/>
    <property type="match status" value="1"/>
</dbReference>
<feature type="chain" id="PRO_5045707220" evidence="2">
    <location>
        <begin position="31"/>
        <end position="338"/>
    </location>
</feature>
<dbReference type="PROSITE" id="PS51257">
    <property type="entry name" value="PROKAR_LIPOPROTEIN"/>
    <property type="match status" value="1"/>
</dbReference>
<evidence type="ECO:0000256" key="2">
    <source>
        <dbReference type="SAM" id="SignalP"/>
    </source>
</evidence>
<protein>
    <submittedName>
        <fullName evidence="4">ABC transporter substrate-binding protein</fullName>
    </submittedName>
</protein>
<dbReference type="Proteomes" id="UP000318594">
    <property type="component" value="Chromosome"/>
</dbReference>
<sequence>MSTPHTRRRATRITAAVLTGLCAISMSACAGSSTEKSSSSSSEPARTVMSCNEKLTFTSVPKRVIMLGDTDASTMNALGVLNHVVARAGRIKEGAYDAKTLAKLKAIPTIASQELNTGGVKVSTETILDQHADLVIGYDTGVDRDALRKSGVKMYSTDAMCTDKKPPAPATFSQVKDEVTKVGQIFDVPDKAKQVNKELDAKISTIQKQTASGAKANAVALYITPGSTEFYTYGSSSMIEPMFAANGLRNMYHSNTTRVFDADMEDLLHKNPEWIVLLAGAGAMSKVEPTFLSFKGAKELKAVKKGHVVTMSFALTDPPTPLTITGTEKLHDLIKDKK</sequence>
<dbReference type="PROSITE" id="PS50983">
    <property type="entry name" value="FE_B12_PBP"/>
    <property type="match status" value="1"/>
</dbReference>
<dbReference type="Gene3D" id="3.40.50.1980">
    <property type="entry name" value="Nitrogenase molybdenum iron protein domain"/>
    <property type="match status" value="2"/>
</dbReference>
<evidence type="ECO:0000313" key="5">
    <source>
        <dbReference type="Proteomes" id="UP000318594"/>
    </source>
</evidence>
<evidence type="ECO:0000259" key="3">
    <source>
        <dbReference type="PROSITE" id="PS50983"/>
    </source>
</evidence>
<feature type="domain" description="Fe/B12 periplasmic-binding" evidence="3">
    <location>
        <begin position="63"/>
        <end position="338"/>
    </location>
</feature>
<dbReference type="PANTHER" id="PTHR30535">
    <property type="entry name" value="VITAMIN B12-BINDING PROTEIN"/>
    <property type="match status" value="1"/>
</dbReference>
<gene>
    <name evidence="4" type="ORF">CacPP4_03280</name>
</gene>
<feature type="signal peptide" evidence="2">
    <location>
        <begin position="1"/>
        <end position="30"/>
    </location>
</feature>